<proteinExistence type="predicted"/>
<evidence type="ECO:0000313" key="1">
    <source>
        <dbReference type="EMBL" id="CAB4156840.1"/>
    </source>
</evidence>
<organism evidence="1">
    <name type="scientific">uncultured Caudovirales phage</name>
    <dbReference type="NCBI Taxonomy" id="2100421"/>
    <lineage>
        <taxon>Viruses</taxon>
        <taxon>Duplodnaviria</taxon>
        <taxon>Heunggongvirae</taxon>
        <taxon>Uroviricota</taxon>
        <taxon>Caudoviricetes</taxon>
        <taxon>Peduoviridae</taxon>
        <taxon>Maltschvirus</taxon>
        <taxon>Maltschvirus maltsch</taxon>
    </lineage>
</organism>
<gene>
    <name evidence="1" type="ORF">UFOVP658_184</name>
</gene>
<sequence length="155" mass="17934">MRFISHRGNLTGKNVEFENSPEYVVDAIRKGFDVEIDLRKHLGKTYLGHNEPQYQVDDEWLQMYSSSLWIHCKDFESLDHSVNMGYHCFFHNIDAYTITSRSFVWAYPGSQIASRLCISVLPERAEGLVGLLTKNYYGTCSDFIAEMEKNYVEAS</sequence>
<name>A0A6J5NAQ4_9CAUD</name>
<reference evidence="1" key="1">
    <citation type="submission" date="2020-04" db="EMBL/GenBank/DDBJ databases">
        <authorList>
            <person name="Chiriac C."/>
            <person name="Salcher M."/>
            <person name="Ghai R."/>
            <person name="Kavagutti S V."/>
        </authorList>
    </citation>
    <scope>NUCLEOTIDE SEQUENCE</scope>
</reference>
<dbReference type="EMBL" id="LR796639">
    <property type="protein sequence ID" value="CAB4156840.1"/>
    <property type="molecule type" value="Genomic_DNA"/>
</dbReference>
<accession>A0A6J5NAQ4</accession>
<protein>
    <submittedName>
        <fullName evidence="1">Uncharacterized protein</fullName>
    </submittedName>
</protein>